<dbReference type="Proteomes" id="UP000182737">
    <property type="component" value="Unassembled WGS sequence"/>
</dbReference>
<feature type="transmembrane region" description="Helical" evidence="6">
    <location>
        <begin position="267"/>
        <end position="287"/>
    </location>
</feature>
<protein>
    <submittedName>
        <fullName evidence="7">Simple sugar transport system permease protein</fullName>
    </submittedName>
</protein>
<gene>
    <name evidence="7" type="ORF">SAMN04487775_105150</name>
</gene>
<comment type="subcellular location">
    <subcellularLocation>
        <location evidence="1">Cell membrane</location>
        <topology evidence="1">Multi-pass membrane protein</topology>
    </subcellularLocation>
</comment>
<feature type="transmembrane region" description="Helical" evidence="6">
    <location>
        <begin position="84"/>
        <end position="106"/>
    </location>
</feature>
<reference evidence="8" key="1">
    <citation type="submission" date="2016-10" db="EMBL/GenBank/DDBJ databases">
        <authorList>
            <person name="Varghese N."/>
            <person name="Submissions S."/>
        </authorList>
    </citation>
    <scope>NUCLEOTIDE SEQUENCE [LARGE SCALE GENOMIC DNA]</scope>
    <source>
        <strain evidence="8">XBD1002</strain>
    </source>
</reference>
<keyword evidence="4 6" id="KW-1133">Transmembrane helix</keyword>
<evidence type="ECO:0000256" key="1">
    <source>
        <dbReference type="ARBA" id="ARBA00004651"/>
    </source>
</evidence>
<sequence>MTLLALLSYACPLILCSLGALFSEFAGCLALFLDGLVSFSAFLFYTFTVTTGSAVLGAVLACLSAVLITLGFSAVVERGGANRFIAAIAMNLLFGALTSCLSSIIFGTRGVLAATAGAANAAASTASASSANTTALFKFSATTARATAVAITAVLVAISVLFLKYSRHGLYIRIAGSDADVLKAKGVNPGHIRTLSWSLASLYGSTAGILLAMRLSSFVPNISSGRGWMALAAVFLGKKKPLRIVAAVLIFCLADIFSANIQNYFAGIPSSFLISLPYLVSLLLILIK</sequence>
<evidence type="ECO:0000256" key="3">
    <source>
        <dbReference type="ARBA" id="ARBA00022692"/>
    </source>
</evidence>
<dbReference type="OrthoDB" id="370051at2"/>
<keyword evidence="7" id="KW-0813">Transport</keyword>
<keyword evidence="3 6" id="KW-0812">Transmembrane</keyword>
<dbReference type="EMBL" id="FORI01000005">
    <property type="protein sequence ID" value="SFI75620.1"/>
    <property type="molecule type" value="Genomic_DNA"/>
</dbReference>
<feature type="transmembrane region" description="Helical" evidence="6">
    <location>
        <begin position="244"/>
        <end position="261"/>
    </location>
</feature>
<evidence type="ECO:0000256" key="2">
    <source>
        <dbReference type="ARBA" id="ARBA00022475"/>
    </source>
</evidence>
<feature type="transmembrane region" description="Helical" evidence="6">
    <location>
        <begin position="144"/>
        <end position="163"/>
    </location>
</feature>
<keyword evidence="8" id="KW-1185">Reference proteome</keyword>
<evidence type="ECO:0000313" key="7">
    <source>
        <dbReference type="EMBL" id="SFI75620.1"/>
    </source>
</evidence>
<keyword evidence="5 6" id="KW-0472">Membrane</keyword>
<keyword evidence="7" id="KW-0762">Sugar transport</keyword>
<accession>A0A1I3KTB3</accession>
<evidence type="ECO:0000313" key="8">
    <source>
        <dbReference type="Proteomes" id="UP000182737"/>
    </source>
</evidence>
<dbReference type="PANTHER" id="PTHR43370:SF2">
    <property type="entry name" value="ABC TRANSPORTER PERMEASE PROTEIN"/>
    <property type="match status" value="1"/>
</dbReference>
<dbReference type="AlphaFoldDB" id="A0A1I3KTB3"/>
<dbReference type="RefSeq" id="WP_074931471.1">
    <property type="nucleotide sequence ID" value="NZ_FORI01000005.1"/>
</dbReference>
<organism evidence="7 8">
    <name type="scientific">Treponema bryantii</name>
    <dbReference type="NCBI Taxonomy" id="163"/>
    <lineage>
        <taxon>Bacteria</taxon>
        <taxon>Pseudomonadati</taxon>
        <taxon>Spirochaetota</taxon>
        <taxon>Spirochaetia</taxon>
        <taxon>Spirochaetales</taxon>
        <taxon>Treponemataceae</taxon>
        <taxon>Treponema</taxon>
    </lineage>
</organism>
<evidence type="ECO:0000256" key="5">
    <source>
        <dbReference type="ARBA" id="ARBA00023136"/>
    </source>
</evidence>
<keyword evidence="2" id="KW-1003">Cell membrane</keyword>
<dbReference type="GO" id="GO:0005886">
    <property type="term" value="C:plasma membrane"/>
    <property type="evidence" value="ECO:0007669"/>
    <property type="project" value="UniProtKB-SubCell"/>
</dbReference>
<dbReference type="Pfam" id="PF02653">
    <property type="entry name" value="BPD_transp_2"/>
    <property type="match status" value="1"/>
</dbReference>
<dbReference type="GO" id="GO:0022857">
    <property type="term" value="F:transmembrane transporter activity"/>
    <property type="evidence" value="ECO:0007669"/>
    <property type="project" value="InterPro"/>
</dbReference>
<dbReference type="InterPro" id="IPR001851">
    <property type="entry name" value="ABC_transp_permease"/>
</dbReference>
<proteinExistence type="predicted"/>
<evidence type="ECO:0000256" key="6">
    <source>
        <dbReference type="SAM" id="Phobius"/>
    </source>
</evidence>
<dbReference type="PANTHER" id="PTHR43370">
    <property type="entry name" value="SUGAR ABC TRANSPORTER INTEGRAL MEMBRANE PROTEIN-RELATED"/>
    <property type="match status" value="1"/>
</dbReference>
<feature type="transmembrane region" description="Helical" evidence="6">
    <location>
        <begin position="42"/>
        <end position="72"/>
    </location>
</feature>
<evidence type="ECO:0000256" key="4">
    <source>
        <dbReference type="ARBA" id="ARBA00022989"/>
    </source>
</evidence>
<name>A0A1I3KTB3_9SPIR</name>